<comment type="caution">
    <text evidence="1">The sequence shown here is derived from an EMBL/GenBank/DDBJ whole genome shotgun (WGS) entry which is preliminary data.</text>
</comment>
<reference evidence="1 2" key="1">
    <citation type="submission" date="2007-06" db="EMBL/GenBank/DDBJ databases">
        <authorList>
            <person name="Shimkets L."/>
            <person name="Ferriera S."/>
            <person name="Johnson J."/>
            <person name="Kravitz S."/>
            <person name="Beeson K."/>
            <person name="Sutton G."/>
            <person name="Rogers Y.-H."/>
            <person name="Friedman R."/>
            <person name="Frazier M."/>
            <person name="Venter J.C."/>
        </authorList>
    </citation>
    <scope>NUCLEOTIDE SEQUENCE [LARGE SCALE GENOMIC DNA]</scope>
    <source>
        <strain evidence="1 2">SIR-1</strain>
    </source>
</reference>
<evidence type="ECO:0000313" key="2">
    <source>
        <dbReference type="Proteomes" id="UP000005801"/>
    </source>
</evidence>
<evidence type="ECO:0000313" key="1">
    <source>
        <dbReference type="EMBL" id="EDM75745.1"/>
    </source>
</evidence>
<sequence length="228" mass="23887">MEPSPGGDPDARGSEVAGRHCRHCARHVNDLTSLDDEGLGAFLDEADASPERRCVRVVGEVLRTVNRGAALALTLGVAGVVAGSATGCASPSPGVRDPGGDAAIELSQTLDPDAEGGMIGGFVRDPDGEVVENAIIVLQQAGDFEARERMTNARGIYRFDGLPPGTYTVQALHGRANVSKVVTLPEDVDARVNFVLDGDRDVIVGMVIQRSQTIDTTTASSTYVITMD</sequence>
<proteinExistence type="predicted"/>
<keyword evidence="2" id="KW-1185">Reference proteome</keyword>
<name>A6GEH3_9BACT</name>
<protein>
    <recommendedName>
        <fullName evidence="3">Carboxypeptidase regulatory-like domain-containing protein</fullName>
    </recommendedName>
</protein>
<accession>A6GEH3</accession>
<organism evidence="1 2">
    <name type="scientific">Plesiocystis pacifica SIR-1</name>
    <dbReference type="NCBI Taxonomy" id="391625"/>
    <lineage>
        <taxon>Bacteria</taxon>
        <taxon>Pseudomonadati</taxon>
        <taxon>Myxococcota</taxon>
        <taxon>Polyangia</taxon>
        <taxon>Nannocystales</taxon>
        <taxon>Nannocystaceae</taxon>
        <taxon>Plesiocystis</taxon>
    </lineage>
</organism>
<dbReference type="EMBL" id="ABCS01000082">
    <property type="protein sequence ID" value="EDM75745.1"/>
    <property type="molecule type" value="Genomic_DNA"/>
</dbReference>
<dbReference type="Proteomes" id="UP000005801">
    <property type="component" value="Unassembled WGS sequence"/>
</dbReference>
<dbReference type="InterPro" id="IPR008969">
    <property type="entry name" value="CarboxyPept-like_regulatory"/>
</dbReference>
<dbReference type="AlphaFoldDB" id="A6GEH3"/>
<gene>
    <name evidence="1" type="ORF">PPSIR1_27723</name>
</gene>
<evidence type="ECO:0008006" key="3">
    <source>
        <dbReference type="Google" id="ProtNLM"/>
    </source>
</evidence>
<dbReference type="Pfam" id="PF13620">
    <property type="entry name" value="CarboxypepD_reg"/>
    <property type="match status" value="1"/>
</dbReference>
<dbReference type="SUPFAM" id="SSF49464">
    <property type="entry name" value="Carboxypeptidase regulatory domain-like"/>
    <property type="match status" value="1"/>
</dbReference>
<dbReference type="Gene3D" id="2.60.40.1120">
    <property type="entry name" value="Carboxypeptidase-like, regulatory domain"/>
    <property type="match status" value="1"/>
</dbReference>